<evidence type="ECO:0000313" key="7">
    <source>
        <dbReference type="EMBL" id="TXK10559.1"/>
    </source>
</evidence>
<dbReference type="Pfam" id="PF01451">
    <property type="entry name" value="LMWPc"/>
    <property type="match status" value="1"/>
</dbReference>
<dbReference type="InterPro" id="IPR050438">
    <property type="entry name" value="LMW_PTPase"/>
</dbReference>
<dbReference type="EC" id="3.1.3.48" evidence="2"/>
<dbReference type="PANTHER" id="PTHR11717">
    <property type="entry name" value="LOW MOLECULAR WEIGHT PROTEIN TYROSINE PHOSPHATASE"/>
    <property type="match status" value="1"/>
</dbReference>
<protein>
    <recommendedName>
        <fullName evidence="2">protein-tyrosine-phosphatase</fullName>
        <ecNumber evidence="2">3.1.3.48</ecNumber>
    </recommendedName>
</protein>
<evidence type="ECO:0000256" key="5">
    <source>
        <dbReference type="PIRSR" id="PIRSR617867-1"/>
    </source>
</evidence>
<dbReference type="AlphaFoldDB" id="A0A5C8HWT0"/>
<organism evidence="7 8">
    <name type="scientific">Microbacterium hatanonis</name>
    <dbReference type="NCBI Taxonomy" id="404366"/>
    <lineage>
        <taxon>Bacteria</taxon>
        <taxon>Bacillati</taxon>
        <taxon>Actinomycetota</taxon>
        <taxon>Actinomycetes</taxon>
        <taxon>Micrococcales</taxon>
        <taxon>Microbacteriaceae</taxon>
        <taxon>Microbacterium</taxon>
    </lineage>
</organism>
<dbReference type="Gene3D" id="3.40.50.2300">
    <property type="match status" value="1"/>
</dbReference>
<feature type="active site" evidence="5">
    <location>
        <position position="26"/>
    </location>
</feature>
<dbReference type="GO" id="GO:0004725">
    <property type="term" value="F:protein tyrosine phosphatase activity"/>
    <property type="evidence" value="ECO:0007669"/>
    <property type="project" value="UniProtKB-EC"/>
</dbReference>
<sequence length="209" mass="22670">MFRGGGNAEASPTIEILTVCTGNICRSPLAEQILRAALTPLDVEVSSAGTHALVDKPMTRESAKLAASFGVRAADSKAHRARWLTELHLTGPDLVLAMSREHRTHVVGLAPARMRSTFTVREFERLAKNVGDAEIRDEAEAAGADPHARVRAALALLRAHRDRVEAPVDPVDDDVVDPYRRSWDVYQQSATELAPGLAEVARVLRIALA</sequence>
<comment type="similarity">
    <text evidence="1">Belongs to the low molecular weight phosphotyrosine protein phosphatase family.</text>
</comment>
<keyword evidence="4" id="KW-0904">Protein phosphatase</keyword>
<evidence type="ECO:0000256" key="2">
    <source>
        <dbReference type="ARBA" id="ARBA00013064"/>
    </source>
</evidence>
<reference evidence="7 8" key="1">
    <citation type="submission" date="2019-08" db="EMBL/GenBank/DDBJ databases">
        <authorList>
            <person name="Dong K."/>
        </authorList>
    </citation>
    <scope>NUCLEOTIDE SEQUENCE [LARGE SCALE GENOMIC DNA]</scope>
    <source>
        <strain evidence="7 8">JCM14558</strain>
    </source>
</reference>
<dbReference type="InterPro" id="IPR036196">
    <property type="entry name" value="Ptyr_pPase_sf"/>
</dbReference>
<gene>
    <name evidence="7" type="ORF">FVP77_16155</name>
</gene>
<evidence type="ECO:0000256" key="1">
    <source>
        <dbReference type="ARBA" id="ARBA00011063"/>
    </source>
</evidence>
<dbReference type="Proteomes" id="UP000321034">
    <property type="component" value="Unassembled WGS sequence"/>
</dbReference>
<evidence type="ECO:0000256" key="4">
    <source>
        <dbReference type="ARBA" id="ARBA00022912"/>
    </source>
</evidence>
<accession>A0A5C8HWT0</accession>
<dbReference type="InterPro" id="IPR023485">
    <property type="entry name" value="Ptyr_pPase"/>
</dbReference>
<evidence type="ECO:0000256" key="3">
    <source>
        <dbReference type="ARBA" id="ARBA00022801"/>
    </source>
</evidence>
<dbReference type="OrthoDB" id="9784339at2"/>
<name>A0A5C8HWT0_9MICO</name>
<dbReference type="SUPFAM" id="SSF52788">
    <property type="entry name" value="Phosphotyrosine protein phosphatases I"/>
    <property type="match status" value="1"/>
</dbReference>
<dbReference type="PANTHER" id="PTHR11717:SF7">
    <property type="entry name" value="LOW MOLECULAR WEIGHT PHOSPHOTYROSINE PROTEIN PHOSPHATASE"/>
    <property type="match status" value="1"/>
</dbReference>
<keyword evidence="3" id="KW-0378">Hydrolase</keyword>
<dbReference type="PRINTS" id="PR00719">
    <property type="entry name" value="LMWPTPASE"/>
</dbReference>
<proteinExistence type="inferred from homology"/>
<dbReference type="InterPro" id="IPR017867">
    <property type="entry name" value="Tyr_phospatase_low_mol_wt"/>
</dbReference>
<comment type="caution">
    <text evidence="7">The sequence shown here is derived from an EMBL/GenBank/DDBJ whole genome shotgun (WGS) entry which is preliminary data.</text>
</comment>
<evidence type="ECO:0000259" key="6">
    <source>
        <dbReference type="SMART" id="SM00226"/>
    </source>
</evidence>
<feature type="domain" description="Phosphotyrosine protein phosphatase I" evidence="6">
    <location>
        <begin position="14"/>
        <end position="203"/>
    </location>
</feature>
<dbReference type="EMBL" id="VRSV01000002">
    <property type="protein sequence ID" value="TXK10559.1"/>
    <property type="molecule type" value="Genomic_DNA"/>
</dbReference>
<dbReference type="SMART" id="SM00226">
    <property type="entry name" value="LMWPc"/>
    <property type="match status" value="1"/>
</dbReference>
<feature type="active site" description="Nucleophile" evidence="5">
    <location>
        <position position="20"/>
    </location>
</feature>
<evidence type="ECO:0000313" key="8">
    <source>
        <dbReference type="Proteomes" id="UP000321034"/>
    </source>
</evidence>
<keyword evidence="8" id="KW-1185">Reference proteome</keyword>